<evidence type="ECO:0000256" key="2">
    <source>
        <dbReference type="ARBA" id="ARBA00022692"/>
    </source>
</evidence>
<dbReference type="EMBL" id="JAVIJP010000028">
    <property type="protein sequence ID" value="KAL3634467.1"/>
    <property type="molecule type" value="Genomic_DNA"/>
</dbReference>
<keyword evidence="8" id="KW-1185">Reference proteome</keyword>
<name>A0ABD3CXP0_9LAMI</name>
<comment type="similarity">
    <text evidence="6">Belongs to the BI1 family.</text>
</comment>
<dbReference type="PANTHER" id="PTHR23291:SF121">
    <property type="entry name" value="BI1-LIKE PROTEIN"/>
    <property type="match status" value="1"/>
</dbReference>
<dbReference type="GO" id="GO:0016020">
    <property type="term" value="C:membrane"/>
    <property type="evidence" value="ECO:0007669"/>
    <property type="project" value="UniProtKB-SubCell"/>
</dbReference>
<organism evidence="7 8">
    <name type="scientific">Castilleja foliolosa</name>
    <dbReference type="NCBI Taxonomy" id="1961234"/>
    <lineage>
        <taxon>Eukaryota</taxon>
        <taxon>Viridiplantae</taxon>
        <taxon>Streptophyta</taxon>
        <taxon>Embryophyta</taxon>
        <taxon>Tracheophyta</taxon>
        <taxon>Spermatophyta</taxon>
        <taxon>Magnoliopsida</taxon>
        <taxon>eudicotyledons</taxon>
        <taxon>Gunneridae</taxon>
        <taxon>Pentapetalae</taxon>
        <taxon>asterids</taxon>
        <taxon>lamiids</taxon>
        <taxon>Lamiales</taxon>
        <taxon>Orobanchaceae</taxon>
        <taxon>Pedicularideae</taxon>
        <taxon>Castillejinae</taxon>
        <taxon>Castilleja</taxon>
    </lineage>
</organism>
<dbReference type="InterPro" id="IPR036259">
    <property type="entry name" value="MFS_trans_sf"/>
</dbReference>
<sequence length="244" mass="27489">MATFYDNKNNKNVDIEMGHGQLYPGMQENPQMRWAFIRKVYSILCVQFLLTFGISMAMFLIHPVRVFMGTRNGFFVMIAIMIVTFILCMMMHCFSQQHPWNYVFLLLFTLAMSFMVGAASTQHKGETVLLTAGLTLVVTLGLTLFTFIAAKRGCDFNFMGPFLFCALLLLIAFGIIRLIFPMGRLGEQVIGCIGALVFSGFIIYDTDNVIKRFNYDQYIEAAACLFLDIVNLFMSLLGIVGSGD</sequence>
<keyword evidence="3 6" id="KW-1133">Transmembrane helix</keyword>
<evidence type="ECO:0000256" key="6">
    <source>
        <dbReference type="RuleBase" id="RU004379"/>
    </source>
</evidence>
<keyword evidence="4 6" id="KW-0472">Membrane</keyword>
<feature type="transmembrane region" description="Helical" evidence="6">
    <location>
        <begin position="73"/>
        <end position="90"/>
    </location>
</feature>
<feature type="transmembrane region" description="Helical" evidence="6">
    <location>
        <begin position="40"/>
        <end position="61"/>
    </location>
</feature>
<evidence type="ECO:0000256" key="5">
    <source>
        <dbReference type="ARBA" id="ARBA00044504"/>
    </source>
</evidence>
<dbReference type="Proteomes" id="UP001632038">
    <property type="component" value="Unassembled WGS sequence"/>
</dbReference>
<accession>A0ABD3CXP0</accession>
<feature type="transmembrane region" description="Helical" evidence="6">
    <location>
        <begin position="218"/>
        <end position="240"/>
    </location>
</feature>
<dbReference type="InterPro" id="IPR006214">
    <property type="entry name" value="Bax_inhibitor_1-related"/>
</dbReference>
<evidence type="ECO:0000256" key="3">
    <source>
        <dbReference type="ARBA" id="ARBA00022989"/>
    </source>
</evidence>
<comment type="caution">
    <text evidence="7">The sequence shown here is derived from an EMBL/GenBank/DDBJ whole genome shotgun (WGS) entry which is preliminary data.</text>
</comment>
<dbReference type="Pfam" id="PF01027">
    <property type="entry name" value="Bax1-I"/>
    <property type="match status" value="1"/>
</dbReference>
<comment type="similarity">
    <text evidence="5">Belongs to the major facilitator superfamily. Phosphate:H(+) symporter (TC 2.A.1.9) family.</text>
</comment>
<gene>
    <name evidence="7" type="ORF">CASFOL_021521</name>
</gene>
<comment type="subcellular location">
    <subcellularLocation>
        <location evidence="1">Membrane</location>
        <topology evidence="1">Multi-pass membrane protein</topology>
    </subcellularLocation>
</comment>
<reference evidence="8" key="1">
    <citation type="journal article" date="2024" name="IScience">
        <title>Strigolactones Initiate the Formation of Haustorium-like Structures in Castilleja.</title>
        <authorList>
            <person name="Buerger M."/>
            <person name="Peterson D."/>
            <person name="Chory J."/>
        </authorList>
    </citation>
    <scope>NUCLEOTIDE SEQUENCE [LARGE SCALE GENOMIC DNA]</scope>
</reference>
<evidence type="ECO:0000256" key="4">
    <source>
        <dbReference type="ARBA" id="ARBA00023136"/>
    </source>
</evidence>
<dbReference type="AlphaFoldDB" id="A0ABD3CXP0"/>
<feature type="transmembrane region" description="Helical" evidence="6">
    <location>
        <begin position="102"/>
        <end position="121"/>
    </location>
</feature>
<feature type="transmembrane region" description="Helical" evidence="6">
    <location>
        <begin position="127"/>
        <end position="150"/>
    </location>
</feature>
<feature type="transmembrane region" description="Helical" evidence="6">
    <location>
        <begin position="188"/>
        <end position="206"/>
    </location>
</feature>
<evidence type="ECO:0000313" key="7">
    <source>
        <dbReference type="EMBL" id="KAL3634467.1"/>
    </source>
</evidence>
<evidence type="ECO:0000256" key="1">
    <source>
        <dbReference type="ARBA" id="ARBA00004141"/>
    </source>
</evidence>
<evidence type="ECO:0000313" key="8">
    <source>
        <dbReference type="Proteomes" id="UP001632038"/>
    </source>
</evidence>
<proteinExistence type="inferred from homology"/>
<keyword evidence="2 6" id="KW-0812">Transmembrane</keyword>
<dbReference type="PANTHER" id="PTHR23291">
    <property type="entry name" value="BAX INHIBITOR-RELATED"/>
    <property type="match status" value="1"/>
</dbReference>
<protein>
    <submittedName>
        <fullName evidence="7">Uncharacterized protein</fullName>
    </submittedName>
</protein>
<feature type="transmembrane region" description="Helical" evidence="6">
    <location>
        <begin position="162"/>
        <end position="182"/>
    </location>
</feature>
<dbReference type="SUPFAM" id="SSF103473">
    <property type="entry name" value="MFS general substrate transporter"/>
    <property type="match status" value="1"/>
</dbReference>